<dbReference type="WBParaSite" id="PSAMB.scaffold5271size12136.g26229.t1">
    <property type="protein sequence ID" value="PSAMB.scaffold5271size12136.g26229.t1"/>
    <property type="gene ID" value="PSAMB.scaffold5271size12136.g26229"/>
</dbReference>
<protein>
    <submittedName>
        <fullName evidence="2">Uncharacterized protein</fullName>
    </submittedName>
</protein>
<reference evidence="2" key="1">
    <citation type="submission" date="2022-11" db="UniProtKB">
        <authorList>
            <consortium name="WormBaseParasite"/>
        </authorList>
    </citation>
    <scope>IDENTIFICATION</scope>
</reference>
<accession>A0A914WY27</accession>
<sequence>MIGIGALVGHLRRRSCSIFPRLVVLVVRTPSSPMRRLRSAAHGVKLRRLRSATIKRCNVWDCSSRCARRGRSRQSAAAAAALERDMSVCDEFGPDQQLMSDFSGRSLRLARPQDGRRRRRVRASLSLVRRICKATRRASARRDRQLTQSAPFAECLRKKACFLSRFRPARFRGIRFWSPIRPDQRSVVF</sequence>
<organism evidence="1 2">
    <name type="scientific">Plectus sambesii</name>
    <dbReference type="NCBI Taxonomy" id="2011161"/>
    <lineage>
        <taxon>Eukaryota</taxon>
        <taxon>Metazoa</taxon>
        <taxon>Ecdysozoa</taxon>
        <taxon>Nematoda</taxon>
        <taxon>Chromadorea</taxon>
        <taxon>Plectida</taxon>
        <taxon>Plectina</taxon>
        <taxon>Plectoidea</taxon>
        <taxon>Plectidae</taxon>
        <taxon>Plectus</taxon>
    </lineage>
</organism>
<dbReference type="Proteomes" id="UP000887566">
    <property type="component" value="Unplaced"/>
</dbReference>
<proteinExistence type="predicted"/>
<evidence type="ECO:0000313" key="2">
    <source>
        <dbReference type="WBParaSite" id="PSAMB.scaffold5271size12136.g26229.t1"/>
    </source>
</evidence>
<evidence type="ECO:0000313" key="1">
    <source>
        <dbReference type="Proteomes" id="UP000887566"/>
    </source>
</evidence>
<name>A0A914WY27_9BILA</name>
<keyword evidence="1" id="KW-1185">Reference proteome</keyword>
<dbReference type="AlphaFoldDB" id="A0A914WY27"/>